<keyword evidence="8" id="KW-1185">Reference proteome</keyword>
<keyword evidence="3" id="KW-0378">Hydrolase</keyword>
<sequence length="110" mass="11972">MIRVRVRRDEAGRITGFTVQGHAGFAEAGRDIVCAGVTAVVFTALLGLRSVARIPHAVRQEDREGYVDCRLEPGTPEAERTAQAILETMVLGLRDIEKDYGGYVRVTEGG</sequence>
<evidence type="ECO:0000256" key="2">
    <source>
        <dbReference type="ARBA" id="ARBA00022670"/>
    </source>
</evidence>
<dbReference type="RefSeq" id="WP_264842112.1">
    <property type="nucleotide sequence ID" value="NZ_AP025628.1"/>
</dbReference>
<reference evidence="7" key="1">
    <citation type="submission" date="2022-03" db="EMBL/GenBank/DDBJ databases">
        <title>Complete genome sequence of Caldinitratiruptor microaerophilus.</title>
        <authorList>
            <person name="Mukaiyama R."/>
            <person name="Nishiyama T."/>
            <person name="Ueda K."/>
        </authorList>
    </citation>
    <scope>NUCLEOTIDE SEQUENCE</scope>
    <source>
        <strain evidence="7">JCM 16183</strain>
    </source>
</reference>
<protein>
    <recommendedName>
        <fullName evidence="6">Ribosomal processing cysteine protease Prp</fullName>
    </recommendedName>
</protein>
<dbReference type="AlphaFoldDB" id="A0AA35CN02"/>
<keyword evidence="1" id="KW-0690">Ribosome biogenesis</keyword>
<dbReference type="CDD" id="cd16332">
    <property type="entry name" value="Prp-like"/>
    <property type="match status" value="1"/>
</dbReference>
<dbReference type="GO" id="GO:0042254">
    <property type="term" value="P:ribosome biogenesis"/>
    <property type="evidence" value="ECO:0007669"/>
    <property type="project" value="UniProtKB-KW"/>
</dbReference>
<comment type="similarity">
    <text evidence="5">Belongs to the Prp family.</text>
</comment>
<evidence type="ECO:0000256" key="6">
    <source>
        <dbReference type="ARBA" id="ARBA00044538"/>
    </source>
</evidence>
<keyword evidence="2" id="KW-0645">Protease</keyword>
<name>A0AA35CN02_9FIRM</name>
<dbReference type="KEGG" id="cmic:caldi_25540"/>
<dbReference type="PANTHER" id="PTHR39178">
    <property type="entry name" value="HYPOTHETICAL RIBOSOME-ASSOCIATED PROTEIN"/>
    <property type="match status" value="1"/>
</dbReference>
<dbReference type="GO" id="GO:0006508">
    <property type="term" value="P:proteolysis"/>
    <property type="evidence" value="ECO:0007669"/>
    <property type="project" value="UniProtKB-KW"/>
</dbReference>
<dbReference type="PANTHER" id="PTHR39178:SF1">
    <property type="entry name" value="RIBOSOMAL-PROCESSING CYSTEINE PROTEASE PRP"/>
    <property type="match status" value="1"/>
</dbReference>
<evidence type="ECO:0000313" key="7">
    <source>
        <dbReference type="EMBL" id="BDG61464.1"/>
    </source>
</evidence>
<dbReference type="SUPFAM" id="SSF118010">
    <property type="entry name" value="TM1457-like"/>
    <property type="match status" value="1"/>
</dbReference>
<accession>A0AA35CN02</accession>
<evidence type="ECO:0000256" key="1">
    <source>
        <dbReference type="ARBA" id="ARBA00022517"/>
    </source>
</evidence>
<evidence type="ECO:0000256" key="3">
    <source>
        <dbReference type="ARBA" id="ARBA00022801"/>
    </source>
</evidence>
<proteinExistence type="inferred from homology"/>
<evidence type="ECO:0000313" key="8">
    <source>
        <dbReference type="Proteomes" id="UP001163687"/>
    </source>
</evidence>
<dbReference type="Gene3D" id="3.30.70.1490">
    <property type="entry name" value="Cysteine protease Prp"/>
    <property type="match status" value="1"/>
</dbReference>
<dbReference type="Pfam" id="PF04327">
    <property type="entry name" value="Peptidase_Prp"/>
    <property type="match status" value="1"/>
</dbReference>
<dbReference type="EMBL" id="AP025628">
    <property type="protein sequence ID" value="BDG61464.1"/>
    <property type="molecule type" value="Genomic_DNA"/>
</dbReference>
<keyword evidence="4" id="KW-0788">Thiol protease</keyword>
<evidence type="ECO:0000256" key="5">
    <source>
        <dbReference type="ARBA" id="ARBA00044503"/>
    </source>
</evidence>
<gene>
    <name evidence="7" type="ORF">caldi_25540</name>
</gene>
<organism evidence="7 8">
    <name type="scientific">Caldinitratiruptor microaerophilus</name>
    <dbReference type="NCBI Taxonomy" id="671077"/>
    <lineage>
        <taxon>Bacteria</taxon>
        <taxon>Bacillati</taxon>
        <taxon>Bacillota</taxon>
        <taxon>Clostridia</taxon>
        <taxon>Eubacteriales</taxon>
        <taxon>Symbiobacteriaceae</taxon>
        <taxon>Caldinitratiruptor</taxon>
    </lineage>
</organism>
<dbReference type="InterPro" id="IPR007422">
    <property type="entry name" value="Peptidase_Prp"/>
</dbReference>
<dbReference type="Proteomes" id="UP001163687">
    <property type="component" value="Chromosome"/>
</dbReference>
<dbReference type="GO" id="GO:0008234">
    <property type="term" value="F:cysteine-type peptidase activity"/>
    <property type="evidence" value="ECO:0007669"/>
    <property type="project" value="UniProtKB-KW"/>
</dbReference>
<dbReference type="InterPro" id="IPR036764">
    <property type="entry name" value="Peptidase_Prp_sf"/>
</dbReference>
<evidence type="ECO:0000256" key="4">
    <source>
        <dbReference type="ARBA" id="ARBA00022807"/>
    </source>
</evidence>